<proteinExistence type="inferred from homology"/>
<evidence type="ECO:0000313" key="6">
    <source>
        <dbReference type="EMBL" id="KAB8071278.1"/>
    </source>
</evidence>
<dbReference type="EMBL" id="ML732277">
    <property type="protein sequence ID" value="KAB8071278.1"/>
    <property type="molecule type" value="Genomic_DNA"/>
</dbReference>
<dbReference type="GO" id="GO:0050660">
    <property type="term" value="F:flavin adenine dinucleotide binding"/>
    <property type="evidence" value="ECO:0007669"/>
    <property type="project" value="InterPro"/>
</dbReference>
<evidence type="ECO:0000256" key="4">
    <source>
        <dbReference type="ARBA" id="ARBA00022827"/>
    </source>
</evidence>
<evidence type="ECO:0000313" key="7">
    <source>
        <dbReference type="Proteomes" id="UP000326565"/>
    </source>
</evidence>
<dbReference type="InterPro" id="IPR036188">
    <property type="entry name" value="FAD/NAD-bd_sf"/>
</dbReference>
<dbReference type="GO" id="GO:0004499">
    <property type="term" value="F:N,N-dimethylaniline monooxygenase activity"/>
    <property type="evidence" value="ECO:0007669"/>
    <property type="project" value="InterPro"/>
</dbReference>
<keyword evidence="5" id="KW-0560">Oxidoreductase</keyword>
<dbReference type="GO" id="GO:0050661">
    <property type="term" value="F:NADP binding"/>
    <property type="evidence" value="ECO:0007669"/>
    <property type="project" value="InterPro"/>
</dbReference>
<dbReference type="InterPro" id="IPR020946">
    <property type="entry name" value="Flavin_mOase-like"/>
</dbReference>
<evidence type="ECO:0000256" key="1">
    <source>
        <dbReference type="ARBA" id="ARBA00001974"/>
    </source>
</evidence>
<keyword evidence="3" id="KW-0285">Flavoprotein</keyword>
<name>A0A5N5WRS9_9EURO</name>
<dbReference type="AlphaFoldDB" id="A0A5N5WRS9"/>
<gene>
    <name evidence="6" type="ORF">BDV29DRAFT_179539</name>
</gene>
<comment type="cofactor">
    <cofactor evidence="1">
        <name>FAD</name>
        <dbReference type="ChEBI" id="CHEBI:57692"/>
    </cofactor>
</comment>
<dbReference type="PANTHER" id="PTHR42877">
    <property type="entry name" value="L-ORNITHINE N(5)-MONOOXYGENASE-RELATED"/>
    <property type="match status" value="1"/>
</dbReference>
<sequence length="576" mass="65128">MTLSECRNRPIHANRLMRVICIGSGASGLYLAYRLQSCFTDYTLDVYEKNADVGGTWFENRYPGCACDIPAHNYTYTFEPNANWSANYASSSEIARYFSGFADKYGLRRYIKFEHEVIGARWDEARSEWSVRVRKTDGKVFEHACDFLINAAGILNAWKLPDITGLDSFKGTLVHTARWNEAIDVAGKTVGLVGNGSSGIQILPELQRTAQHVTAFLRGPTWVSPARGMEYHIYTEEERKRFQDTPTELLAMRKQTESFMTSATLFSLFIKGSKAQEVLAQDMEDHMRMKIDNDLLAQALIPEYPLGCRRPTPGINYLESLAKPNVRAYHGTIKEVTASGCITDDGSVHPLDILVCATGFDSSFCPRFPIVGRNGVNLAAQWAEEPRNYLSLAVHNFPNYFMFLGPNCPIGSGPIMVCIEAACEYMANFMNRWQKEDIKFFDPSEEAINDFMEQKDLFMDMTVWKSGCRSWWRNNETGKVTALWPGSTLHYLEALAYPRYEDFEVQYASRNRFAYLGNGFSQRQLDPSADQTYYLRQRDEGSVLSNGMSTRNVKDLGDLLTQCRFGPGGSEGNSTE</sequence>
<dbReference type="Pfam" id="PF00743">
    <property type="entry name" value="FMO-like"/>
    <property type="match status" value="1"/>
</dbReference>
<comment type="similarity">
    <text evidence="2">Belongs to the FAD-binding monooxygenase family.</text>
</comment>
<dbReference type="InterPro" id="IPR051209">
    <property type="entry name" value="FAD-bind_Monooxygenase_sf"/>
</dbReference>
<keyword evidence="7" id="KW-1185">Reference proteome</keyword>
<keyword evidence="4" id="KW-0274">FAD</keyword>
<evidence type="ECO:0000256" key="5">
    <source>
        <dbReference type="ARBA" id="ARBA00023002"/>
    </source>
</evidence>
<evidence type="ECO:0000256" key="3">
    <source>
        <dbReference type="ARBA" id="ARBA00022630"/>
    </source>
</evidence>
<dbReference type="SUPFAM" id="SSF51905">
    <property type="entry name" value="FAD/NAD(P)-binding domain"/>
    <property type="match status" value="2"/>
</dbReference>
<dbReference type="PANTHER" id="PTHR42877:SF8">
    <property type="entry name" value="MONOOXYGENASE"/>
    <property type="match status" value="1"/>
</dbReference>
<accession>A0A5N5WRS9</accession>
<dbReference type="OrthoDB" id="74360at2759"/>
<dbReference type="Gene3D" id="3.50.50.60">
    <property type="entry name" value="FAD/NAD(P)-binding domain"/>
    <property type="match status" value="2"/>
</dbReference>
<protein>
    <submittedName>
        <fullName evidence="6">FAD/NAD(P)-binding domain-containing protein</fullName>
    </submittedName>
</protein>
<organism evidence="6 7">
    <name type="scientific">Aspergillus leporis</name>
    <dbReference type="NCBI Taxonomy" id="41062"/>
    <lineage>
        <taxon>Eukaryota</taxon>
        <taxon>Fungi</taxon>
        <taxon>Dikarya</taxon>
        <taxon>Ascomycota</taxon>
        <taxon>Pezizomycotina</taxon>
        <taxon>Eurotiomycetes</taxon>
        <taxon>Eurotiomycetidae</taxon>
        <taxon>Eurotiales</taxon>
        <taxon>Aspergillaceae</taxon>
        <taxon>Aspergillus</taxon>
        <taxon>Aspergillus subgen. Circumdati</taxon>
    </lineage>
</organism>
<reference evidence="6 7" key="1">
    <citation type="submission" date="2019-04" db="EMBL/GenBank/DDBJ databases">
        <title>Friends and foes A comparative genomics study of 23 Aspergillus species from section Flavi.</title>
        <authorList>
            <consortium name="DOE Joint Genome Institute"/>
            <person name="Kjaerbolling I."/>
            <person name="Vesth T."/>
            <person name="Frisvad J.C."/>
            <person name="Nybo J.L."/>
            <person name="Theobald S."/>
            <person name="Kildgaard S."/>
            <person name="Isbrandt T."/>
            <person name="Kuo A."/>
            <person name="Sato A."/>
            <person name="Lyhne E.K."/>
            <person name="Kogle M.E."/>
            <person name="Wiebenga A."/>
            <person name="Kun R.S."/>
            <person name="Lubbers R.J."/>
            <person name="Makela M.R."/>
            <person name="Barry K."/>
            <person name="Chovatia M."/>
            <person name="Clum A."/>
            <person name="Daum C."/>
            <person name="Haridas S."/>
            <person name="He G."/>
            <person name="LaButti K."/>
            <person name="Lipzen A."/>
            <person name="Mondo S."/>
            <person name="Riley R."/>
            <person name="Salamov A."/>
            <person name="Simmons B.A."/>
            <person name="Magnuson J.K."/>
            <person name="Henrissat B."/>
            <person name="Mortensen U.H."/>
            <person name="Larsen T.O."/>
            <person name="Devries R.P."/>
            <person name="Grigoriev I.V."/>
            <person name="Machida M."/>
            <person name="Baker S.E."/>
            <person name="Andersen M.R."/>
        </authorList>
    </citation>
    <scope>NUCLEOTIDE SEQUENCE [LARGE SCALE GENOMIC DNA]</scope>
    <source>
        <strain evidence="6 7">CBS 151.66</strain>
    </source>
</reference>
<evidence type="ECO:0000256" key="2">
    <source>
        <dbReference type="ARBA" id="ARBA00010139"/>
    </source>
</evidence>
<dbReference type="Proteomes" id="UP000326565">
    <property type="component" value="Unassembled WGS sequence"/>
</dbReference>